<dbReference type="Gene3D" id="3.10.450.50">
    <property type="match status" value="1"/>
</dbReference>
<evidence type="ECO:0000313" key="2">
    <source>
        <dbReference type="EMBL" id="GGF21271.1"/>
    </source>
</evidence>
<evidence type="ECO:0000313" key="3">
    <source>
        <dbReference type="Proteomes" id="UP000598775"/>
    </source>
</evidence>
<dbReference type="SUPFAM" id="SSF54427">
    <property type="entry name" value="NTF2-like"/>
    <property type="match status" value="1"/>
</dbReference>
<dbReference type="EMBL" id="BMGP01000002">
    <property type="protein sequence ID" value="GGF21271.1"/>
    <property type="molecule type" value="Genomic_DNA"/>
</dbReference>
<reference evidence="2 3" key="1">
    <citation type="journal article" date="2014" name="Int. J. Syst. Evol. Microbiol.">
        <title>Complete genome sequence of Corynebacterium casei LMG S-19264T (=DSM 44701T), isolated from a smear-ripened cheese.</title>
        <authorList>
            <consortium name="US DOE Joint Genome Institute (JGI-PGF)"/>
            <person name="Walter F."/>
            <person name="Albersmeier A."/>
            <person name="Kalinowski J."/>
            <person name="Ruckert C."/>
        </authorList>
    </citation>
    <scope>NUCLEOTIDE SEQUENCE [LARGE SCALE GENOMIC DNA]</scope>
    <source>
        <strain evidence="2 3">CGMCC 1.12976</strain>
    </source>
</reference>
<keyword evidence="3" id="KW-1185">Reference proteome</keyword>
<evidence type="ECO:0000259" key="1">
    <source>
        <dbReference type="Pfam" id="PF13577"/>
    </source>
</evidence>
<dbReference type="InterPro" id="IPR037401">
    <property type="entry name" value="SnoaL-like"/>
</dbReference>
<organism evidence="2 3">
    <name type="scientific">Subtercola lobariae</name>
    <dbReference type="NCBI Taxonomy" id="1588641"/>
    <lineage>
        <taxon>Bacteria</taxon>
        <taxon>Bacillati</taxon>
        <taxon>Actinomycetota</taxon>
        <taxon>Actinomycetes</taxon>
        <taxon>Micrococcales</taxon>
        <taxon>Microbacteriaceae</taxon>
        <taxon>Subtercola</taxon>
    </lineage>
</organism>
<dbReference type="AlphaFoldDB" id="A0A917B4H9"/>
<accession>A0A917B4H9</accession>
<gene>
    <name evidence="2" type="ORF">GCM10011399_13680</name>
</gene>
<dbReference type="RefSeq" id="WP_188675628.1">
    <property type="nucleotide sequence ID" value="NZ_BMGP01000002.1"/>
</dbReference>
<sequence length="211" mass="23449">MTDYIEDRLAINDLLTGWMHRDQSEWTELRELFHPDGTIEITWFTGLFSDFVDASIRMGASNVRTKHLIASPLVTFNGDRAIAETNAMIVAENRELGVGCATHNRFYDQIERRDGVWRIVNRGSIYDMGSFTFPTGVVELDQETVSKYPAEYAALAYVLEKSGFPVTKTFPTKGSELESDMKAAGAAWLAAAEPVSANLESGLRPALYNAA</sequence>
<dbReference type="Pfam" id="PF13577">
    <property type="entry name" value="SnoaL_4"/>
    <property type="match status" value="1"/>
</dbReference>
<comment type="caution">
    <text evidence="2">The sequence shown here is derived from an EMBL/GenBank/DDBJ whole genome shotgun (WGS) entry which is preliminary data.</text>
</comment>
<feature type="domain" description="SnoaL-like" evidence="1">
    <location>
        <begin position="4"/>
        <end position="122"/>
    </location>
</feature>
<protein>
    <recommendedName>
        <fullName evidence="1">SnoaL-like domain-containing protein</fullName>
    </recommendedName>
</protein>
<dbReference type="CDD" id="cd00531">
    <property type="entry name" value="NTF2_like"/>
    <property type="match status" value="1"/>
</dbReference>
<dbReference type="Proteomes" id="UP000598775">
    <property type="component" value="Unassembled WGS sequence"/>
</dbReference>
<name>A0A917B4H9_9MICO</name>
<proteinExistence type="predicted"/>
<dbReference type="InterPro" id="IPR032710">
    <property type="entry name" value="NTF2-like_dom_sf"/>
</dbReference>